<dbReference type="CDD" id="cd05233">
    <property type="entry name" value="SDR_c"/>
    <property type="match status" value="1"/>
</dbReference>
<dbReference type="PROSITE" id="PS00061">
    <property type="entry name" value="ADH_SHORT"/>
    <property type="match status" value="1"/>
</dbReference>
<accession>A4TF34</accession>
<dbReference type="OrthoDB" id="7064009at2"/>
<evidence type="ECO:0000256" key="2">
    <source>
        <dbReference type="ARBA" id="ARBA00023002"/>
    </source>
</evidence>
<sequence>MTKAVIVTGAAGGIGAALCERVRKDGYLAVGIDRSPAPAADADIRLDLSESEQLVDVGRELGEKYELKAVVHNAAAQPIAGAGDTPLADWVEALRVNVIAVDALMSGTRVNLAANDGSVIVISSAHARATTGGVTAYATTKAALEGWVRSAALDLGPGVRVNAVAPGAIDTAKLREGFARWGEESAEARKAILRQRTALRRIGEPSDVAGAVSFLIGDDARFITGTVLVVDGGATARLGSE</sequence>
<keyword evidence="2" id="KW-0560">Oxidoreductase</keyword>
<evidence type="ECO:0000313" key="3">
    <source>
        <dbReference type="EMBL" id="ABP47235.1"/>
    </source>
</evidence>
<dbReference type="AlphaFoldDB" id="A4TF34"/>
<dbReference type="PRINTS" id="PR00081">
    <property type="entry name" value="GDHRDH"/>
</dbReference>
<dbReference type="GO" id="GO:0016491">
    <property type="term" value="F:oxidoreductase activity"/>
    <property type="evidence" value="ECO:0007669"/>
    <property type="project" value="UniProtKB-KW"/>
</dbReference>
<evidence type="ECO:0000256" key="1">
    <source>
        <dbReference type="ARBA" id="ARBA00006484"/>
    </source>
</evidence>
<dbReference type="eggNOG" id="COG1028">
    <property type="taxonomic scope" value="Bacteria"/>
</dbReference>
<dbReference type="Gene3D" id="3.40.50.720">
    <property type="entry name" value="NAD(P)-binding Rossmann-like Domain"/>
    <property type="match status" value="1"/>
</dbReference>
<dbReference type="PANTHER" id="PTHR43639:SF1">
    <property type="entry name" value="SHORT-CHAIN DEHYDROGENASE_REDUCTASE FAMILY PROTEIN"/>
    <property type="match status" value="1"/>
</dbReference>
<dbReference type="HOGENOM" id="CLU_010194_2_10_11"/>
<proteinExistence type="inferred from homology"/>
<dbReference type="EMBL" id="CP000656">
    <property type="protein sequence ID" value="ABP47235.1"/>
    <property type="molecule type" value="Genomic_DNA"/>
</dbReference>
<gene>
    <name evidence="3" type="ordered locus">Mflv_4767</name>
</gene>
<dbReference type="Pfam" id="PF13561">
    <property type="entry name" value="adh_short_C2"/>
    <property type="match status" value="1"/>
</dbReference>
<name>A4TF34_MYCGI</name>
<reference evidence="3" key="1">
    <citation type="submission" date="2007-04" db="EMBL/GenBank/DDBJ databases">
        <authorList>
            <consortium name="US DOE Joint Genome Institute"/>
            <person name="Copeland A."/>
            <person name="Lucas S."/>
            <person name="Lapidus A."/>
            <person name="Barry K."/>
            <person name="Detter J.C."/>
            <person name="Glavina del Rio T."/>
            <person name="Hammon N."/>
            <person name="Israni S."/>
            <person name="Dalin E."/>
            <person name="Tice H."/>
            <person name="Pitluck S."/>
            <person name="Chain P."/>
            <person name="Malfatti S."/>
            <person name="Shin M."/>
            <person name="Vergez L."/>
            <person name="Schmutz J."/>
            <person name="Larimer F."/>
            <person name="Land M."/>
            <person name="Hauser L."/>
            <person name="Kyrpides N."/>
            <person name="Mikhailova N."/>
            <person name="Miller C."/>
            <person name="Richardson P."/>
        </authorList>
    </citation>
    <scope>NUCLEOTIDE SEQUENCE</scope>
    <source>
        <strain evidence="3">PYR-GCK</strain>
    </source>
</reference>
<dbReference type="STRING" id="350054.Mflv_4767"/>
<protein>
    <submittedName>
        <fullName evidence="3">Short-chain dehydrogenase/reductase SDR</fullName>
    </submittedName>
</protein>
<dbReference type="InterPro" id="IPR020904">
    <property type="entry name" value="Sc_DH/Rdtase_CS"/>
</dbReference>
<dbReference type="KEGG" id="mgi:Mflv_4767"/>
<dbReference type="SUPFAM" id="SSF51735">
    <property type="entry name" value="NAD(P)-binding Rossmann-fold domains"/>
    <property type="match status" value="1"/>
</dbReference>
<comment type="similarity">
    <text evidence="1">Belongs to the short-chain dehydrogenases/reductases (SDR) family.</text>
</comment>
<dbReference type="InterPro" id="IPR036291">
    <property type="entry name" value="NAD(P)-bd_dom_sf"/>
</dbReference>
<dbReference type="PANTHER" id="PTHR43639">
    <property type="entry name" value="OXIDOREDUCTASE, SHORT-CHAIN DEHYDROGENASE/REDUCTASE FAMILY (AFU_ORTHOLOGUE AFUA_5G02870)"/>
    <property type="match status" value="1"/>
</dbReference>
<organism evidence="3">
    <name type="scientific">Mycolicibacterium gilvum (strain PYR-GCK)</name>
    <name type="common">Mycobacterium gilvum (strain PYR-GCK)</name>
    <dbReference type="NCBI Taxonomy" id="350054"/>
    <lineage>
        <taxon>Bacteria</taxon>
        <taxon>Bacillati</taxon>
        <taxon>Actinomycetota</taxon>
        <taxon>Actinomycetes</taxon>
        <taxon>Mycobacteriales</taxon>
        <taxon>Mycobacteriaceae</taxon>
        <taxon>Mycolicibacterium</taxon>
    </lineage>
</organism>
<dbReference type="InterPro" id="IPR002347">
    <property type="entry name" value="SDR_fam"/>
</dbReference>
<reference evidence="3" key="2">
    <citation type="journal article" date="2013" name="PLoS ONE">
        <title>A Gene Expression Study of the Activities of Aromatic Ring-Cleavage Dioxygenases in Mycobacterium gilvum PYR-GCK to Changes in Salinity and pH during Pyrene Degradation.</title>
        <authorList>
            <person name="Badejo A.C."/>
            <person name="Badejo A.O."/>
            <person name="Shin K.H."/>
            <person name="Chai Y.G."/>
        </authorList>
    </citation>
    <scope>NUCLEOTIDE SEQUENCE [LARGE SCALE GENOMIC DNA]</scope>
    <source>
        <strain evidence="3">PYR-GCK</strain>
    </source>
</reference>